<dbReference type="PANTHER" id="PTHR43179:SF12">
    <property type="entry name" value="GALACTOFURANOSYLTRANSFERASE GLFT2"/>
    <property type="match status" value="1"/>
</dbReference>
<gene>
    <name evidence="5" type="ORF">DFE_2568</name>
</gene>
<proteinExistence type="inferred from homology"/>
<evidence type="ECO:0000256" key="2">
    <source>
        <dbReference type="ARBA" id="ARBA00022676"/>
    </source>
</evidence>
<keyword evidence="3 5" id="KW-0808">Transferase</keyword>
<accession>A0A2Z6B1D5</accession>
<evidence type="ECO:0000313" key="6">
    <source>
        <dbReference type="Proteomes" id="UP000269883"/>
    </source>
</evidence>
<protein>
    <submittedName>
        <fullName evidence="5">Glycosyl transferase family 2</fullName>
    </submittedName>
</protein>
<dbReference type="Proteomes" id="UP000269883">
    <property type="component" value="Chromosome"/>
</dbReference>
<dbReference type="PANTHER" id="PTHR43179">
    <property type="entry name" value="RHAMNOSYLTRANSFERASE WBBL"/>
    <property type="match status" value="1"/>
</dbReference>
<dbReference type="Gene3D" id="3.90.550.10">
    <property type="entry name" value="Spore Coat Polysaccharide Biosynthesis Protein SpsA, Chain A"/>
    <property type="match status" value="1"/>
</dbReference>
<evidence type="ECO:0000256" key="3">
    <source>
        <dbReference type="ARBA" id="ARBA00022679"/>
    </source>
</evidence>
<name>A0A2Z6B1D5_9BACT</name>
<organism evidence="5 6">
    <name type="scientific">Desulfovibrio ferrophilus</name>
    <dbReference type="NCBI Taxonomy" id="241368"/>
    <lineage>
        <taxon>Bacteria</taxon>
        <taxon>Pseudomonadati</taxon>
        <taxon>Thermodesulfobacteriota</taxon>
        <taxon>Desulfovibrionia</taxon>
        <taxon>Desulfovibrionales</taxon>
        <taxon>Desulfovibrionaceae</taxon>
        <taxon>Desulfovibrio</taxon>
    </lineage>
</organism>
<dbReference type="RefSeq" id="WP_172961747.1">
    <property type="nucleotide sequence ID" value="NZ_AP017378.1"/>
</dbReference>
<dbReference type="EMBL" id="AP017378">
    <property type="protein sequence ID" value="BBD09294.1"/>
    <property type="molecule type" value="Genomic_DNA"/>
</dbReference>
<evidence type="ECO:0000256" key="1">
    <source>
        <dbReference type="ARBA" id="ARBA00006739"/>
    </source>
</evidence>
<keyword evidence="2" id="KW-0328">Glycosyltransferase</keyword>
<comment type="similarity">
    <text evidence="1">Belongs to the glycosyltransferase 2 family.</text>
</comment>
<dbReference type="AlphaFoldDB" id="A0A2Z6B1D5"/>
<feature type="domain" description="Glycosyltransferase 2-like" evidence="4">
    <location>
        <begin position="270"/>
        <end position="451"/>
    </location>
</feature>
<keyword evidence="6" id="KW-1185">Reference proteome</keyword>
<dbReference type="SUPFAM" id="SSF53448">
    <property type="entry name" value="Nucleotide-diphospho-sugar transferases"/>
    <property type="match status" value="1"/>
</dbReference>
<dbReference type="InterPro" id="IPR001173">
    <property type="entry name" value="Glyco_trans_2-like"/>
</dbReference>
<dbReference type="GO" id="GO:0016757">
    <property type="term" value="F:glycosyltransferase activity"/>
    <property type="evidence" value="ECO:0007669"/>
    <property type="project" value="UniProtKB-KW"/>
</dbReference>
<sequence length="552" mass="62528">MFLDYMKVMTGGLAGQLERQTNAEVYQRLQNYICSFALEPIVISCYINRLLMNEKAFDQDAAYWAKYILGKFLQRRPFERKALEIGVLFFPEGKVPQLKAMVERTDISQAEWQSFSEADADFDEREQSRRELAMMLKNNPSSLGVASMLLEYCRRDALDPKRYLTAFRPPEEVLAEWKSALFQHYAQIGRDDIAMKLWGELSTGSLNETELNLAAELFIRAGQLGRGIAFYERSLALDPLQTPVRLRVKELRNPFVPDHELIEKRKVCIYLYTWNKATIFEQTLDSLSKTRLGNAKIKVLINGCTDRSLEVAKAAREKFPNNDFEIIETPINIGAPAARNWLINHGDTWESDYVAFLDDDVTIQEDWLDHFLTVMESDSGIGVVGAKIVAPGSPVKLQYLFRHVDVATETMLKMSLESPIGEYDTGLYNIVREARSVMGCQHMFRVDALKQVPQFDIQFSPSQVDDIEHDLMLCLKGFKIMYTGHVSCIHHQSSGVGQNASSLTMKKMGNAIGNDLKLCFKHFENLGKLAKMDSLSLVGPLEGLQVGAARAS</sequence>
<dbReference type="InterPro" id="IPR029044">
    <property type="entry name" value="Nucleotide-diphossugar_trans"/>
</dbReference>
<dbReference type="Pfam" id="PF00535">
    <property type="entry name" value="Glycos_transf_2"/>
    <property type="match status" value="1"/>
</dbReference>
<dbReference type="KEGG" id="dfl:DFE_2568"/>
<evidence type="ECO:0000259" key="4">
    <source>
        <dbReference type="Pfam" id="PF00535"/>
    </source>
</evidence>
<reference evidence="5 6" key="1">
    <citation type="journal article" date="2018" name="Sci. Adv.">
        <title>Multi-heme cytochromes provide a pathway for survival in energy-limited environments.</title>
        <authorList>
            <person name="Deng X."/>
            <person name="Dohmae N."/>
            <person name="Nealson K.H."/>
            <person name="Hashimoto K."/>
            <person name="Okamoto A."/>
        </authorList>
    </citation>
    <scope>NUCLEOTIDE SEQUENCE [LARGE SCALE GENOMIC DNA]</scope>
    <source>
        <strain evidence="5 6">IS5</strain>
    </source>
</reference>
<evidence type="ECO:0000313" key="5">
    <source>
        <dbReference type="EMBL" id="BBD09294.1"/>
    </source>
</evidence>